<sequence length="129" mass="14681">MVLQSTNANDTWFGFHVVDFCAQFEDLGILSDFVIKLKTVANYEQLKIPTCETATDSEDDSFEEDDDDTNTANMALLNPDPPMLERAQTPRHWQHLLVKGVTLQERNPQTQRYINGPEFERCSSRGLAS</sequence>
<protein>
    <submittedName>
        <fullName evidence="3">Uncharacterized protein</fullName>
    </submittedName>
</protein>
<accession>A0AAF3EUC3</accession>
<evidence type="ECO:0000313" key="3">
    <source>
        <dbReference type="WBParaSite" id="MBELARI_LOCUS17780"/>
    </source>
</evidence>
<feature type="region of interest" description="Disordered" evidence="1">
    <location>
        <begin position="52"/>
        <end position="85"/>
    </location>
</feature>
<keyword evidence="2" id="KW-1185">Reference proteome</keyword>
<evidence type="ECO:0000313" key="2">
    <source>
        <dbReference type="Proteomes" id="UP000887575"/>
    </source>
</evidence>
<reference evidence="3" key="1">
    <citation type="submission" date="2024-02" db="UniProtKB">
        <authorList>
            <consortium name="WormBaseParasite"/>
        </authorList>
    </citation>
    <scope>IDENTIFICATION</scope>
</reference>
<organism evidence="2 3">
    <name type="scientific">Mesorhabditis belari</name>
    <dbReference type="NCBI Taxonomy" id="2138241"/>
    <lineage>
        <taxon>Eukaryota</taxon>
        <taxon>Metazoa</taxon>
        <taxon>Ecdysozoa</taxon>
        <taxon>Nematoda</taxon>
        <taxon>Chromadorea</taxon>
        <taxon>Rhabditida</taxon>
        <taxon>Rhabditina</taxon>
        <taxon>Rhabditomorpha</taxon>
        <taxon>Rhabditoidea</taxon>
        <taxon>Rhabditidae</taxon>
        <taxon>Mesorhabditinae</taxon>
        <taxon>Mesorhabditis</taxon>
    </lineage>
</organism>
<dbReference type="Proteomes" id="UP000887575">
    <property type="component" value="Unassembled WGS sequence"/>
</dbReference>
<name>A0AAF3EUC3_9BILA</name>
<feature type="compositionally biased region" description="Acidic residues" evidence="1">
    <location>
        <begin position="55"/>
        <end position="69"/>
    </location>
</feature>
<dbReference type="WBParaSite" id="MBELARI_LOCUS17780">
    <property type="protein sequence ID" value="MBELARI_LOCUS17780"/>
    <property type="gene ID" value="MBELARI_LOCUS17780"/>
</dbReference>
<evidence type="ECO:0000256" key="1">
    <source>
        <dbReference type="SAM" id="MobiDB-lite"/>
    </source>
</evidence>
<dbReference type="AlphaFoldDB" id="A0AAF3EUC3"/>
<proteinExistence type="predicted"/>